<dbReference type="RefSeq" id="WP_090659644.1">
    <property type="nucleotide sequence ID" value="NZ_FOXQ01000008.1"/>
</dbReference>
<reference evidence="1 2" key="1">
    <citation type="submission" date="2016-10" db="EMBL/GenBank/DDBJ databases">
        <authorList>
            <person name="de Groot N.N."/>
        </authorList>
    </citation>
    <scope>NUCLEOTIDE SEQUENCE [LARGE SCALE GENOMIC DNA]</scope>
    <source>
        <strain evidence="1 2">DSM 28286</strain>
    </source>
</reference>
<protein>
    <submittedName>
        <fullName evidence="1">Uncharacterized protein</fullName>
    </submittedName>
</protein>
<name>A0A1I5XG47_9BACT</name>
<gene>
    <name evidence="1" type="ORF">SAMN05444277_108165</name>
</gene>
<dbReference type="Proteomes" id="UP000199031">
    <property type="component" value="Unassembled WGS sequence"/>
</dbReference>
<evidence type="ECO:0000313" key="2">
    <source>
        <dbReference type="Proteomes" id="UP000199031"/>
    </source>
</evidence>
<dbReference type="STRING" id="1465490.SAMN05444277_108165"/>
<sequence length="124" mass="13867">MINPKELMIGNLIDTTDGLHAEITTLTKDKMIEGKPTKLNVMYLMGCGFSEKPGRRKIWVHAATGIELKAIDSVTFVQVCGRKEIGIPLRYFHELQNRLYCVSEYDLIAESKKRKIGAGAVGNQ</sequence>
<proteinExistence type="predicted"/>
<accession>A0A1I5XG47</accession>
<keyword evidence="2" id="KW-1185">Reference proteome</keyword>
<dbReference type="EMBL" id="FOXQ01000008">
    <property type="protein sequence ID" value="SFQ30939.1"/>
    <property type="molecule type" value="Genomic_DNA"/>
</dbReference>
<organism evidence="1 2">
    <name type="scientific">Parafilimonas terrae</name>
    <dbReference type="NCBI Taxonomy" id="1465490"/>
    <lineage>
        <taxon>Bacteria</taxon>
        <taxon>Pseudomonadati</taxon>
        <taxon>Bacteroidota</taxon>
        <taxon>Chitinophagia</taxon>
        <taxon>Chitinophagales</taxon>
        <taxon>Chitinophagaceae</taxon>
        <taxon>Parafilimonas</taxon>
    </lineage>
</organism>
<dbReference type="AlphaFoldDB" id="A0A1I5XG47"/>
<evidence type="ECO:0000313" key="1">
    <source>
        <dbReference type="EMBL" id="SFQ30939.1"/>
    </source>
</evidence>